<dbReference type="OrthoDB" id="9906465at2"/>
<accession>K6WPD3</accession>
<reference evidence="1 2" key="1">
    <citation type="submission" date="2012-08" db="EMBL/GenBank/DDBJ databases">
        <title>Whole genome shotgun sequence of Kineosphaera limosa NBRC 100340.</title>
        <authorList>
            <person name="Yoshida I."/>
            <person name="Isaki S."/>
            <person name="Hosoyama A."/>
            <person name="Tsuchikane K."/>
            <person name="Katsumata H."/>
            <person name="Ando Y."/>
            <person name="Ohji S."/>
            <person name="Hamada M."/>
            <person name="Tamura T."/>
            <person name="Yamazoe A."/>
            <person name="Yamazaki S."/>
            <person name="Fujita N."/>
        </authorList>
    </citation>
    <scope>NUCLEOTIDE SEQUENCE [LARGE SCALE GENOMIC DNA]</scope>
    <source>
        <strain evidence="1 2">NBRC 100340</strain>
    </source>
</reference>
<dbReference type="Proteomes" id="UP000008366">
    <property type="component" value="Unassembled WGS sequence"/>
</dbReference>
<dbReference type="EMBL" id="BAHD01000025">
    <property type="protein sequence ID" value="GAB95686.1"/>
    <property type="molecule type" value="Genomic_DNA"/>
</dbReference>
<comment type="caution">
    <text evidence="1">The sequence shown here is derived from an EMBL/GenBank/DDBJ whole genome shotgun (WGS) entry which is preliminary data.</text>
</comment>
<name>K6WPD3_9MICO</name>
<evidence type="ECO:0000313" key="2">
    <source>
        <dbReference type="Proteomes" id="UP000008366"/>
    </source>
</evidence>
<dbReference type="AlphaFoldDB" id="K6WPD3"/>
<keyword evidence="2" id="KW-1185">Reference proteome</keyword>
<organism evidence="1 2">
    <name type="scientific">Kineosphaera limosa NBRC 100340</name>
    <dbReference type="NCBI Taxonomy" id="1184609"/>
    <lineage>
        <taxon>Bacteria</taxon>
        <taxon>Bacillati</taxon>
        <taxon>Actinomycetota</taxon>
        <taxon>Actinomycetes</taxon>
        <taxon>Micrococcales</taxon>
        <taxon>Dermatophilaceae</taxon>
        <taxon>Kineosphaera</taxon>
    </lineage>
</organism>
<evidence type="ECO:0000313" key="1">
    <source>
        <dbReference type="EMBL" id="GAB95686.1"/>
    </source>
</evidence>
<gene>
    <name evidence="1" type="ORF">KILIM_025_00230</name>
</gene>
<protein>
    <submittedName>
        <fullName evidence="1">Uncharacterized protein</fullName>
    </submittedName>
</protein>
<proteinExistence type="predicted"/>
<sequence>MTLFSLLGPARGTDATAFLLPSDGAPQAERRTHPVPGEPFGVQMPKRLLDLPEEVTASVAAACDSNLGLAGTTDPHD</sequence>
<dbReference type="RefSeq" id="WP_006592218.1">
    <property type="nucleotide sequence ID" value="NZ_BAHD01000025.1"/>
</dbReference>